<reference evidence="7 8" key="1">
    <citation type="journal article" date="2018" name="Genome Biol. Evol.">
        <title>Complete Genome Sequence of Streptococcus ruminantium sp. nov. GUT-187T (=DSM 104980T =JCM 31869T), the Type Strain of S. ruminantium, and Comparison with Genome Sequences of Streptococcus suis Strains.</title>
        <authorList>
            <person name="Tohya M."/>
            <person name="Sekizaki T."/>
            <person name="Miyoshi-Akiyama T."/>
        </authorList>
    </citation>
    <scope>NUCLEOTIDE SEQUENCE [LARGE SCALE GENOMIC DNA]</scope>
    <source>
        <strain evidence="7 8">GUT187T</strain>
    </source>
</reference>
<feature type="domain" description="Glycosyltransferase 2-like" evidence="6">
    <location>
        <begin position="162"/>
        <end position="391"/>
    </location>
</feature>
<keyword evidence="4" id="KW-0472">Membrane</keyword>
<evidence type="ECO:0000256" key="4">
    <source>
        <dbReference type="SAM" id="Phobius"/>
    </source>
</evidence>
<evidence type="ECO:0000313" key="8">
    <source>
        <dbReference type="Proteomes" id="UP000269331"/>
    </source>
</evidence>
<feature type="transmembrane region" description="Helical" evidence="4">
    <location>
        <begin position="334"/>
        <end position="351"/>
    </location>
</feature>
<dbReference type="KEGG" id="srq:SR187_5715"/>
<organism evidence="7 8">
    <name type="scientific">Streptococcus ruminantium</name>
    <dbReference type="NCBI Taxonomy" id="1917441"/>
    <lineage>
        <taxon>Bacteria</taxon>
        <taxon>Bacillati</taxon>
        <taxon>Bacillota</taxon>
        <taxon>Bacilli</taxon>
        <taxon>Lactobacillales</taxon>
        <taxon>Streptococcaceae</taxon>
        <taxon>Streptococcus</taxon>
    </lineage>
</organism>
<dbReference type="Proteomes" id="UP000269331">
    <property type="component" value="Chromosome"/>
</dbReference>
<evidence type="ECO:0000256" key="1">
    <source>
        <dbReference type="ARBA" id="ARBA00006739"/>
    </source>
</evidence>
<evidence type="ECO:0000313" key="7">
    <source>
        <dbReference type="EMBL" id="BBA92748.1"/>
    </source>
</evidence>
<dbReference type="RefSeq" id="WP_162496991.1">
    <property type="nucleotide sequence ID" value="NZ_AP018400.1"/>
</dbReference>
<evidence type="ECO:0000256" key="2">
    <source>
        <dbReference type="ARBA" id="ARBA00022676"/>
    </source>
</evidence>
<dbReference type="Pfam" id="PF13632">
    <property type="entry name" value="Glyco_trans_2_3"/>
    <property type="match status" value="1"/>
</dbReference>
<dbReference type="GO" id="GO:0016757">
    <property type="term" value="F:glycosyltransferase activity"/>
    <property type="evidence" value="ECO:0007669"/>
    <property type="project" value="UniProtKB-KW"/>
</dbReference>
<dbReference type="PANTHER" id="PTHR43630:SF1">
    <property type="entry name" value="POLY-BETA-1,6-N-ACETYL-D-GLUCOSAMINE SYNTHASE"/>
    <property type="match status" value="1"/>
</dbReference>
<dbReference type="InterPro" id="IPR001173">
    <property type="entry name" value="Glyco_trans_2-like"/>
</dbReference>
<keyword evidence="3 7" id="KW-0808">Transferase</keyword>
<dbReference type="InterPro" id="IPR029044">
    <property type="entry name" value="Nucleotide-diphossugar_trans"/>
</dbReference>
<keyword evidence="2" id="KW-0328">Glycosyltransferase</keyword>
<feature type="domain" description="Glycosyltransferase 2-like" evidence="5">
    <location>
        <begin position="58"/>
        <end position="113"/>
    </location>
</feature>
<dbReference type="PANTHER" id="PTHR43630">
    <property type="entry name" value="POLY-BETA-1,6-N-ACETYL-D-GLUCOSAMINE SYNTHASE"/>
    <property type="match status" value="1"/>
</dbReference>
<evidence type="ECO:0000259" key="6">
    <source>
        <dbReference type="Pfam" id="PF13632"/>
    </source>
</evidence>
<dbReference type="CDD" id="cd06423">
    <property type="entry name" value="CESA_like"/>
    <property type="match status" value="1"/>
</dbReference>
<proteinExistence type="inferred from homology"/>
<keyword evidence="4" id="KW-0812">Transmembrane</keyword>
<protein>
    <submittedName>
        <fullName evidence="7">Glycosyltransferase</fullName>
    </submittedName>
</protein>
<dbReference type="GeneID" id="52229686"/>
<name>A0A2Z5U3X2_9STRE</name>
<dbReference type="Gene3D" id="3.90.550.10">
    <property type="entry name" value="Spore Coat Polysaccharide Biosynthesis Protein SpsA, Chain A"/>
    <property type="match status" value="1"/>
</dbReference>
<keyword evidence="4" id="KW-1133">Transmembrane helix</keyword>
<evidence type="ECO:0000259" key="5">
    <source>
        <dbReference type="Pfam" id="PF00535"/>
    </source>
</evidence>
<dbReference type="SUPFAM" id="SSF53448">
    <property type="entry name" value="Nucleotide-diphospho-sugar transferases"/>
    <property type="match status" value="1"/>
</dbReference>
<comment type="similarity">
    <text evidence="1">Belongs to the glycosyltransferase 2 family.</text>
</comment>
<dbReference type="Pfam" id="PF00535">
    <property type="entry name" value="Glycos_transf_2"/>
    <property type="match status" value="1"/>
</dbReference>
<evidence type="ECO:0000256" key="3">
    <source>
        <dbReference type="ARBA" id="ARBA00022679"/>
    </source>
</evidence>
<feature type="transmembrane region" description="Helical" evidence="4">
    <location>
        <begin position="15"/>
        <end position="37"/>
    </location>
</feature>
<gene>
    <name evidence="7" type="ORF">SR187_5715</name>
</gene>
<dbReference type="AlphaFoldDB" id="A0A2Z5U3X2"/>
<dbReference type="EMBL" id="AP018400">
    <property type="protein sequence ID" value="BBA92748.1"/>
    <property type="molecule type" value="Genomic_DNA"/>
</dbReference>
<accession>A0A2Z5U3X2</accession>
<feature type="transmembrane region" description="Helical" evidence="4">
    <location>
        <begin position="382"/>
        <end position="402"/>
    </location>
</feature>
<sequence>MVWLKGFLTVSQTLFLGHLTIYASFLMFSVIAGGVHLHERYKNREKYEKSKKSYPPISILVPAYNEEVTIISSIQSLLKLDYPVYEIIVLDDGSKDKTAKLVREYFQLEECHCEIKYRLSCRPYHRISEKWFGSVHLTLIEKENGGKGDVLNLGINAANHDYFLCIDADSILQKDSLKKLVRPMQKWDNVISVGGVVQVAQGVRIVDGQVNNYQLPWSLLPCAQAIEYDCAFLGTRILFDYLQSNLIISGAFGLFHKEYVIAVGGYDTQTLGEDMELVMKLHYFCRNNNISYRICYETSAICWSQAPNSLGDLCQQRRRWFLGLYQCLKKYYKMLSRVKFGVVGYFAYIYYLLFEFLAPFIETFGCFIILLSFFSHQLNTSFLVSLFCLHIVFCSLVTFTSFLQRAYSQDLFITPIDLCKAAIVSIFRYCCLHWILNYVRLTSFIGYKKKKKVWGEIKRTEYTT</sequence>